<dbReference type="OrthoDB" id="9802553at2"/>
<feature type="domain" description="Flagellar basal-body/hook protein C-terminal" evidence="8">
    <location>
        <begin position="414"/>
        <end position="452"/>
    </location>
</feature>
<gene>
    <name evidence="7" type="primary">flgK</name>
    <name evidence="10" type="ORF">RD2015_3505</name>
</gene>
<dbReference type="NCBIfam" id="TIGR02492">
    <property type="entry name" value="flgK_ends"/>
    <property type="match status" value="1"/>
</dbReference>
<keyword evidence="6 7" id="KW-0975">Bacterial flagellum</keyword>
<evidence type="ECO:0000256" key="6">
    <source>
        <dbReference type="ARBA" id="ARBA00023143"/>
    </source>
</evidence>
<dbReference type="EMBL" id="CP013729">
    <property type="protein sequence ID" value="ALV07962.1"/>
    <property type="molecule type" value="Genomic_DNA"/>
</dbReference>
<dbReference type="GO" id="GO:0005576">
    <property type="term" value="C:extracellular region"/>
    <property type="evidence" value="ECO:0007669"/>
    <property type="project" value="UniProtKB-SubCell"/>
</dbReference>
<dbReference type="PATRIC" id="fig|76731.3.peg.3592"/>
<evidence type="ECO:0000256" key="3">
    <source>
        <dbReference type="ARBA" id="ARBA00009677"/>
    </source>
</evidence>
<evidence type="ECO:0000256" key="4">
    <source>
        <dbReference type="ARBA" id="ARBA00016244"/>
    </source>
</evidence>
<evidence type="ECO:0000256" key="7">
    <source>
        <dbReference type="RuleBase" id="RU362065"/>
    </source>
</evidence>
<feature type="domain" description="Flagellar hook-associated protein FlgK helical" evidence="9">
    <location>
        <begin position="86"/>
        <end position="313"/>
    </location>
</feature>
<sequence precursor="true">MSIILNGLTGALAAQAALNATSQNVANAMTPGYTRQGVLLGSLQTPQGGSGVQVSSLLRFSDGYKNLQLWQATSNLGQYKAGQAYLTQLEQVMSDDTANINEGIDQFFAALNAASVQPESGPLREAVITAADGLVKRFDSLQQLFANQQTAIASQRDGVVSQVNTLTQDIALLNKQIAAGRSAGVNDAGLQDARDEKIKSLSELVSLQVVATPDGAKSISLKGGQPLVVGADAATLMTDGPDQLKVVFASTQFTFADAGLGGQLGGLADLQKQVLTPMATTISELALGMGNAFNTQLAAGFAPPAATPGQPLFDTSSGRLKLTGLSAANLAFSSSPTVSGDSGNLTALVGLKNKTLTMTTFDTKGAAIGTSNVVLGDVFTQLVGKLGVASSLNQASQTTATTVRDQAEENWKSSSGVNTDEEAISLMQYQQMYQANMKVVAVANQLFDSTLAMLG</sequence>
<dbReference type="Pfam" id="PF06429">
    <property type="entry name" value="Flg_bbr_C"/>
    <property type="match status" value="1"/>
</dbReference>
<dbReference type="PRINTS" id="PR01005">
    <property type="entry name" value="FLGHOOKAP1"/>
</dbReference>
<organism evidence="10 11">
    <name type="scientific">Roseateles depolymerans</name>
    <dbReference type="NCBI Taxonomy" id="76731"/>
    <lineage>
        <taxon>Bacteria</taxon>
        <taxon>Pseudomonadati</taxon>
        <taxon>Pseudomonadota</taxon>
        <taxon>Betaproteobacteria</taxon>
        <taxon>Burkholderiales</taxon>
        <taxon>Sphaerotilaceae</taxon>
        <taxon>Roseateles</taxon>
    </lineage>
</organism>
<dbReference type="PANTHER" id="PTHR30033">
    <property type="entry name" value="FLAGELLAR HOOK-ASSOCIATED PROTEIN 1"/>
    <property type="match status" value="1"/>
</dbReference>
<keyword evidence="11" id="KW-1185">Reference proteome</keyword>
<dbReference type="AlphaFoldDB" id="A0A0U3MUD4"/>
<dbReference type="STRING" id="76731.RD2015_3505"/>
<dbReference type="GO" id="GO:0009424">
    <property type="term" value="C:bacterial-type flagellum hook"/>
    <property type="evidence" value="ECO:0007669"/>
    <property type="project" value="UniProtKB-UniRule"/>
</dbReference>
<keyword evidence="5 7" id="KW-0964">Secreted</keyword>
<evidence type="ECO:0000259" key="9">
    <source>
        <dbReference type="Pfam" id="PF22638"/>
    </source>
</evidence>
<dbReference type="Pfam" id="PF22638">
    <property type="entry name" value="FlgK_D1"/>
    <property type="match status" value="1"/>
</dbReference>
<dbReference type="GO" id="GO:0044780">
    <property type="term" value="P:bacterial-type flagellum assembly"/>
    <property type="evidence" value="ECO:0007669"/>
    <property type="project" value="InterPro"/>
</dbReference>
<evidence type="ECO:0000259" key="8">
    <source>
        <dbReference type="Pfam" id="PF06429"/>
    </source>
</evidence>
<proteinExistence type="inferred from homology"/>
<keyword evidence="10" id="KW-0969">Cilium</keyword>
<dbReference type="PANTHER" id="PTHR30033:SF1">
    <property type="entry name" value="FLAGELLAR HOOK-ASSOCIATED PROTEIN 1"/>
    <property type="match status" value="1"/>
</dbReference>
<protein>
    <recommendedName>
        <fullName evidence="4 7">Flagellar hook-associated protein 1</fullName>
        <shortName evidence="7">HAP1</shortName>
    </recommendedName>
</protein>
<dbReference type="RefSeq" id="WP_058935998.1">
    <property type="nucleotide sequence ID" value="NZ_CP013729.1"/>
</dbReference>
<evidence type="ECO:0000313" key="10">
    <source>
        <dbReference type="EMBL" id="ALV07962.1"/>
    </source>
</evidence>
<dbReference type="GO" id="GO:0005198">
    <property type="term" value="F:structural molecule activity"/>
    <property type="evidence" value="ECO:0007669"/>
    <property type="project" value="UniProtKB-UniRule"/>
</dbReference>
<comment type="similarity">
    <text evidence="3 7">Belongs to the flagella basal body rod proteins family.</text>
</comment>
<dbReference type="Proteomes" id="UP000060699">
    <property type="component" value="Chromosome"/>
</dbReference>
<dbReference type="InterPro" id="IPR010930">
    <property type="entry name" value="Flg_bb/hook_C_dom"/>
</dbReference>
<evidence type="ECO:0000256" key="5">
    <source>
        <dbReference type="ARBA" id="ARBA00022525"/>
    </source>
</evidence>
<evidence type="ECO:0000256" key="2">
    <source>
        <dbReference type="ARBA" id="ARBA00004613"/>
    </source>
</evidence>
<name>A0A0U3MUD4_9BURK</name>
<keyword evidence="10" id="KW-0966">Cell projection</keyword>
<keyword evidence="10" id="KW-0282">Flagellum</keyword>
<reference evidence="10 11" key="1">
    <citation type="submission" date="2015-12" db="EMBL/GenBank/DDBJ databases">
        <title>Complete genome of Roseateles depolymerans KCTC 42856.</title>
        <authorList>
            <person name="Kim K.M."/>
        </authorList>
    </citation>
    <scope>NUCLEOTIDE SEQUENCE [LARGE SCALE GENOMIC DNA]</scope>
    <source>
        <strain evidence="10 11">KCTC 42856</strain>
    </source>
</reference>
<comment type="subcellular location">
    <subcellularLocation>
        <location evidence="1 7">Bacterial flagellum</location>
    </subcellularLocation>
    <subcellularLocation>
        <location evidence="2 7">Secreted</location>
    </subcellularLocation>
</comment>
<evidence type="ECO:0000313" key="11">
    <source>
        <dbReference type="Proteomes" id="UP000060699"/>
    </source>
</evidence>
<dbReference type="SUPFAM" id="SSF64518">
    <property type="entry name" value="Phase 1 flagellin"/>
    <property type="match status" value="1"/>
</dbReference>
<dbReference type="KEGG" id="rdp:RD2015_3505"/>
<dbReference type="InterPro" id="IPR002371">
    <property type="entry name" value="FlgK"/>
</dbReference>
<dbReference type="InterPro" id="IPR053927">
    <property type="entry name" value="FlgK_helical"/>
</dbReference>
<accession>A0A0U3MUD4</accession>
<evidence type="ECO:0000256" key="1">
    <source>
        <dbReference type="ARBA" id="ARBA00004365"/>
    </source>
</evidence>